<evidence type="ECO:0000313" key="3">
    <source>
        <dbReference type="Proteomes" id="UP000410492"/>
    </source>
</evidence>
<proteinExistence type="predicted"/>
<evidence type="ECO:0000313" key="2">
    <source>
        <dbReference type="EMBL" id="VEN34079.1"/>
    </source>
</evidence>
<keyword evidence="3" id="KW-1185">Reference proteome</keyword>
<protein>
    <submittedName>
        <fullName evidence="2">Uncharacterized protein</fullName>
    </submittedName>
</protein>
<dbReference type="AlphaFoldDB" id="A0A653BF85"/>
<dbReference type="Proteomes" id="UP000410492">
    <property type="component" value="Unassembled WGS sequence"/>
</dbReference>
<keyword evidence="1" id="KW-1133">Transmembrane helix</keyword>
<accession>A0A653BF85</accession>
<organism evidence="2 3">
    <name type="scientific">Callosobruchus maculatus</name>
    <name type="common">Southern cowpea weevil</name>
    <name type="synonym">Pulse bruchid</name>
    <dbReference type="NCBI Taxonomy" id="64391"/>
    <lineage>
        <taxon>Eukaryota</taxon>
        <taxon>Metazoa</taxon>
        <taxon>Ecdysozoa</taxon>
        <taxon>Arthropoda</taxon>
        <taxon>Hexapoda</taxon>
        <taxon>Insecta</taxon>
        <taxon>Pterygota</taxon>
        <taxon>Neoptera</taxon>
        <taxon>Endopterygota</taxon>
        <taxon>Coleoptera</taxon>
        <taxon>Polyphaga</taxon>
        <taxon>Cucujiformia</taxon>
        <taxon>Chrysomeloidea</taxon>
        <taxon>Chrysomelidae</taxon>
        <taxon>Bruchinae</taxon>
        <taxon>Bruchini</taxon>
        <taxon>Callosobruchus</taxon>
    </lineage>
</organism>
<feature type="non-terminal residue" evidence="2">
    <location>
        <position position="153"/>
    </location>
</feature>
<sequence length="153" mass="17595">MRCKPLSCVCGNLYIPQLYVLIVMLMLSLLNSYHLRVVYNIAITEMVKEPEANSSKGFVDACPMFTYESAVHGSEVQFEWEPLWESFTLYAFYVGYLVTHVPDFDDIYVYAKRVTVISDKFEVPKMILNKPFNINDITSTGRSVKPPHIPLLE</sequence>
<feature type="transmembrane region" description="Helical" evidence="1">
    <location>
        <begin position="12"/>
        <end position="30"/>
    </location>
</feature>
<dbReference type="OrthoDB" id="2985014at2759"/>
<keyword evidence="1" id="KW-0472">Membrane</keyword>
<name>A0A653BF85_CALMS</name>
<evidence type="ECO:0000256" key="1">
    <source>
        <dbReference type="SAM" id="Phobius"/>
    </source>
</evidence>
<keyword evidence="1" id="KW-0812">Transmembrane</keyword>
<gene>
    <name evidence="2" type="ORF">CALMAC_LOCUS395</name>
</gene>
<reference evidence="2 3" key="1">
    <citation type="submission" date="2019-01" db="EMBL/GenBank/DDBJ databases">
        <authorList>
            <person name="Sayadi A."/>
        </authorList>
    </citation>
    <scope>NUCLEOTIDE SEQUENCE [LARGE SCALE GENOMIC DNA]</scope>
</reference>
<dbReference type="EMBL" id="CAACVG010000438">
    <property type="protein sequence ID" value="VEN34079.1"/>
    <property type="molecule type" value="Genomic_DNA"/>
</dbReference>